<protein>
    <submittedName>
        <fullName evidence="1">Uncharacterized protein</fullName>
    </submittedName>
</protein>
<evidence type="ECO:0000313" key="2">
    <source>
        <dbReference type="Proteomes" id="UP000299102"/>
    </source>
</evidence>
<sequence length="125" mass="13997">MRAIKNQVVTAAHGYLKPQRSHLCVAGLLDKNKMMGERANEGGGGVDRRVGRLTCSGRHRIVGKGCYQPLTEPCSEIKLIVVGRPICCWPTTYNDIYPVVMYLIEMRAPRFVVVRRYHPLWGGSA</sequence>
<dbReference type="EMBL" id="BGZK01001158">
    <property type="protein sequence ID" value="GBP72865.1"/>
    <property type="molecule type" value="Genomic_DNA"/>
</dbReference>
<keyword evidence="2" id="KW-1185">Reference proteome</keyword>
<name>A0A4C1YEV2_EUMVA</name>
<evidence type="ECO:0000313" key="1">
    <source>
        <dbReference type="EMBL" id="GBP72865.1"/>
    </source>
</evidence>
<dbReference type="Proteomes" id="UP000299102">
    <property type="component" value="Unassembled WGS sequence"/>
</dbReference>
<dbReference type="AlphaFoldDB" id="A0A4C1YEV2"/>
<proteinExistence type="predicted"/>
<reference evidence="1 2" key="1">
    <citation type="journal article" date="2019" name="Commun. Biol.">
        <title>The bagworm genome reveals a unique fibroin gene that provides high tensile strength.</title>
        <authorList>
            <person name="Kono N."/>
            <person name="Nakamura H."/>
            <person name="Ohtoshi R."/>
            <person name="Tomita M."/>
            <person name="Numata K."/>
            <person name="Arakawa K."/>
        </authorList>
    </citation>
    <scope>NUCLEOTIDE SEQUENCE [LARGE SCALE GENOMIC DNA]</scope>
</reference>
<organism evidence="1 2">
    <name type="scientific">Eumeta variegata</name>
    <name type="common">Bagworm moth</name>
    <name type="synonym">Eumeta japonica</name>
    <dbReference type="NCBI Taxonomy" id="151549"/>
    <lineage>
        <taxon>Eukaryota</taxon>
        <taxon>Metazoa</taxon>
        <taxon>Ecdysozoa</taxon>
        <taxon>Arthropoda</taxon>
        <taxon>Hexapoda</taxon>
        <taxon>Insecta</taxon>
        <taxon>Pterygota</taxon>
        <taxon>Neoptera</taxon>
        <taxon>Endopterygota</taxon>
        <taxon>Lepidoptera</taxon>
        <taxon>Glossata</taxon>
        <taxon>Ditrysia</taxon>
        <taxon>Tineoidea</taxon>
        <taxon>Psychidae</taxon>
        <taxon>Oiketicinae</taxon>
        <taxon>Eumeta</taxon>
    </lineage>
</organism>
<comment type="caution">
    <text evidence="1">The sequence shown here is derived from an EMBL/GenBank/DDBJ whole genome shotgun (WGS) entry which is preliminary data.</text>
</comment>
<gene>
    <name evidence="1" type="ORF">EVAR_48849_1</name>
</gene>
<accession>A0A4C1YEV2</accession>